<accession>A0A165LVV4</accession>
<dbReference type="PANTHER" id="PTHR47691:SF3">
    <property type="entry name" value="HTH-TYPE TRANSCRIPTIONAL REGULATOR RV0890C-RELATED"/>
    <property type="match status" value="1"/>
</dbReference>
<proteinExistence type="predicted"/>
<sequence>MTLRWTPAAAVSAFQIAGQQVAQAITGALQLFSDTAMAAENNRRAIEMLVKRLEDLSGVIREELVSQHEPVGSQAWVSALKTYLAELTAVRALLQERMHGSYPTRLLHKDRDVEQIKAATDRLKDARTVLMTQAQIDIQHAVESPTVACLSQPQSQARDTDPCVSRGQVLSPRIPPRAIHHFGRSTEVQHAVDNVISGSAAYVAILGGPGMGKTSLALAVLHDPAVEDNFGSNRVFIDCADAVGSPTFILTTICGETGMPTRDKVAQKRHITSAFQSGQWLIIIDHFEFLWDDERQRPGVVGIPAAESVLEFLAGFDNVSLVVAIRGAERPAGIAWARPLLAPLGPLSASAAIQAFVAISDAPETDPDLPLLLVNADGIPLAVVLMAYLAQLEPLGDLVRRWNEEKTAILVRGNGKSQSNSLDMSIRMSLRSWLVQRDPHATELLGMLALLPLGAVATDICIWMPVSSASALSALLRTALAYRTPEGRVRVLAPIREYILKNQPPSVESAQRVYDHYFGLANLLRKDGKSSPPDAIAAVTPEVANIDFIIRYALKHARDIGPAVDAATCLCSLYSYAGVGTADLLPTALSSARAGGLLKPTADLLQCWAWLAYNSVVAGDPRALWEEALELYESLGDVRGRIDTTTVMTMLLPPTEAIHACGHMRELAVGLEDTRRIAVCNQRQAVAYERAGNLEAARARHVDAVTALLSIGAMDDRMLGFGLRCIAELDFDAGDIASGIEMLQRALPALQLARYTTGMGEARLLLGSTLLRQGDAANAIEHLALARQDFHSVAAAQFELECLRYLVSAHLDMGNVGGAEDDLEASRVVLAASCEGEHRAYARCLLLHGQAEVALHHGNVEDAEAALSVALTVIREHDPAVSFEVMQQLEAELLELLGRVRRAEKAMQDASVCFITAALIYRARATQIRLVPALCRWADTLDCDAAGAMKRAMLLPLRRFGIRKAQGHA</sequence>
<name>A0A165LVV4_EXIGL</name>
<dbReference type="Gene3D" id="1.25.40.10">
    <property type="entry name" value="Tetratricopeptide repeat domain"/>
    <property type="match status" value="1"/>
</dbReference>
<dbReference type="InterPro" id="IPR011990">
    <property type="entry name" value="TPR-like_helical_dom_sf"/>
</dbReference>
<dbReference type="AlphaFoldDB" id="A0A165LVV4"/>
<dbReference type="EMBL" id="KV425919">
    <property type="protein sequence ID" value="KZV98402.1"/>
    <property type="molecule type" value="Genomic_DNA"/>
</dbReference>
<dbReference type="Proteomes" id="UP000077266">
    <property type="component" value="Unassembled WGS sequence"/>
</dbReference>
<keyword evidence="2" id="KW-1185">Reference proteome</keyword>
<dbReference type="InterPro" id="IPR059179">
    <property type="entry name" value="MLKL-like_MCAfunc"/>
</dbReference>
<dbReference type="STRING" id="1314781.A0A165LVV4"/>
<dbReference type="InterPro" id="IPR027417">
    <property type="entry name" value="P-loop_NTPase"/>
</dbReference>
<dbReference type="Gene3D" id="3.40.50.300">
    <property type="entry name" value="P-loop containing nucleotide triphosphate hydrolases"/>
    <property type="match status" value="1"/>
</dbReference>
<dbReference type="PANTHER" id="PTHR47691">
    <property type="entry name" value="REGULATOR-RELATED"/>
    <property type="match status" value="1"/>
</dbReference>
<evidence type="ECO:0000313" key="2">
    <source>
        <dbReference type="Proteomes" id="UP000077266"/>
    </source>
</evidence>
<dbReference type="SUPFAM" id="SSF52540">
    <property type="entry name" value="P-loop containing nucleoside triphosphate hydrolases"/>
    <property type="match status" value="1"/>
</dbReference>
<gene>
    <name evidence="1" type="ORF">EXIGLDRAFT_832202</name>
</gene>
<evidence type="ECO:0000313" key="1">
    <source>
        <dbReference type="EMBL" id="KZV98402.1"/>
    </source>
</evidence>
<dbReference type="SUPFAM" id="SSF48452">
    <property type="entry name" value="TPR-like"/>
    <property type="match status" value="1"/>
</dbReference>
<dbReference type="OrthoDB" id="621413at2759"/>
<dbReference type="CDD" id="cd21037">
    <property type="entry name" value="MLKL_NTD"/>
    <property type="match status" value="1"/>
</dbReference>
<reference evidence="1 2" key="1">
    <citation type="journal article" date="2016" name="Mol. Biol. Evol.">
        <title>Comparative Genomics of Early-Diverging Mushroom-Forming Fungi Provides Insights into the Origins of Lignocellulose Decay Capabilities.</title>
        <authorList>
            <person name="Nagy L.G."/>
            <person name="Riley R."/>
            <person name="Tritt A."/>
            <person name="Adam C."/>
            <person name="Daum C."/>
            <person name="Floudas D."/>
            <person name="Sun H."/>
            <person name="Yadav J.S."/>
            <person name="Pangilinan J."/>
            <person name="Larsson K.H."/>
            <person name="Matsuura K."/>
            <person name="Barry K."/>
            <person name="Labutti K."/>
            <person name="Kuo R."/>
            <person name="Ohm R.A."/>
            <person name="Bhattacharya S.S."/>
            <person name="Shirouzu T."/>
            <person name="Yoshinaga Y."/>
            <person name="Martin F.M."/>
            <person name="Grigoriev I.V."/>
            <person name="Hibbett D.S."/>
        </authorList>
    </citation>
    <scope>NUCLEOTIDE SEQUENCE [LARGE SCALE GENOMIC DNA]</scope>
    <source>
        <strain evidence="1 2">HHB12029</strain>
    </source>
</reference>
<protein>
    <submittedName>
        <fullName evidence="1">Uncharacterized protein</fullName>
    </submittedName>
</protein>
<dbReference type="InParanoid" id="A0A165LVV4"/>
<organism evidence="1 2">
    <name type="scientific">Exidia glandulosa HHB12029</name>
    <dbReference type="NCBI Taxonomy" id="1314781"/>
    <lineage>
        <taxon>Eukaryota</taxon>
        <taxon>Fungi</taxon>
        <taxon>Dikarya</taxon>
        <taxon>Basidiomycota</taxon>
        <taxon>Agaricomycotina</taxon>
        <taxon>Agaricomycetes</taxon>
        <taxon>Auriculariales</taxon>
        <taxon>Exidiaceae</taxon>
        <taxon>Exidia</taxon>
    </lineage>
</organism>